<protein>
    <recommendedName>
        <fullName evidence="3">Excreted virulence factor EspC (Type VII ESX diderm)</fullName>
    </recommendedName>
</protein>
<evidence type="ECO:0000313" key="1">
    <source>
        <dbReference type="EMBL" id="MFD1233780.1"/>
    </source>
</evidence>
<gene>
    <name evidence="1" type="ORF">ACFQ34_10845</name>
</gene>
<reference evidence="2" key="1">
    <citation type="journal article" date="2019" name="Int. J. Syst. Evol. Microbiol.">
        <title>The Global Catalogue of Microorganisms (GCM) 10K type strain sequencing project: providing services to taxonomists for standard genome sequencing and annotation.</title>
        <authorList>
            <consortium name="The Broad Institute Genomics Platform"/>
            <consortium name="The Broad Institute Genome Sequencing Center for Infectious Disease"/>
            <person name="Wu L."/>
            <person name="Ma J."/>
        </authorList>
    </citation>
    <scope>NUCLEOTIDE SEQUENCE [LARGE SCALE GENOMIC DNA]</scope>
    <source>
        <strain evidence="2">CCUG 49018</strain>
    </source>
</reference>
<dbReference type="EMBL" id="JBHTMB010000082">
    <property type="protein sequence ID" value="MFD1233780.1"/>
    <property type="molecule type" value="Genomic_DNA"/>
</dbReference>
<proteinExistence type="predicted"/>
<evidence type="ECO:0008006" key="3">
    <source>
        <dbReference type="Google" id="ProtNLM"/>
    </source>
</evidence>
<keyword evidence="2" id="KW-1185">Reference proteome</keyword>
<comment type="caution">
    <text evidence="1">The sequence shown here is derived from an EMBL/GenBank/DDBJ whole genome shotgun (WGS) entry which is preliminary data.</text>
</comment>
<name>A0ABW3VHE3_9PSEU</name>
<organism evidence="1 2">
    <name type="scientific">Pseudonocardia benzenivorans</name>
    <dbReference type="NCBI Taxonomy" id="228005"/>
    <lineage>
        <taxon>Bacteria</taxon>
        <taxon>Bacillati</taxon>
        <taxon>Actinomycetota</taxon>
        <taxon>Actinomycetes</taxon>
        <taxon>Pseudonocardiales</taxon>
        <taxon>Pseudonocardiaceae</taxon>
        <taxon>Pseudonocardia</taxon>
    </lineage>
</organism>
<sequence length="90" mass="9632">MAADVHLDPDRLRAHARRADALADRLGAPSPVEHTPGLRHDVDTIMATVRRVAGGLRELAVDLRAAARVAEEIDAAARVRLLRAVDGAGR</sequence>
<dbReference type="RefSeq" id="WP_339125759.1">
    <property type="nucleotide sequence ID" value="NZ_BAABKS010000053.1"/>
</dbReference>
<accession>A0ABW3VHE3</accession>
<dbReference type="Proteomes" id="UP001597182">
    <property type="component" value="Unassembled WGS sequence"/>
</dbReference>
<evidence type="ECO:0000313" key="2">
    <source>
        <dbReference type="Proteomes" id="UP001597182"/>
    </source>
</evidence>